<dbReference type="GO" id="GO:0120159">
    <property type="term" value="F:rRNA pseudouridine synthase activity"/>
    <property type="evidence" value="ECO:0007669"/>
    <property type="project" value="UniProtKB-ARBA"/>
</dbReference>
<dbReference type="InterPro" id="IPR042092">
    <property type="entry name" value="PsdUridine_s_RsuA/RluB/E/F_cat"/>
</dbReference>
<dbReference type="InterPro" id="IPR018496">
    <property type="entry name" value="PsdUridine_synth_RsuA/RluB_CS"/>
</dbReference>
<dbReference type="PANTHER" id="PTHR47683">
    <property type="entry name" value="PSEUDOURIDINE SYNTHASE FAMILY PROTEIN-RELATED"/>
    <property type="match status" value="1"/>
</dbReference>
<evidence type="ECO:0000313" key="7">
    <source>
        <dbReference type="EMBL" id="AGL01959.1"/>
    </source>
</evidence>
<protein>
    <recommendedName>
        <fullName evidence="5">Pseudouridine synthase</fullName>
        <ecNumber evidence="5">5.4.99.-</ecNumber>
    </recommendedName>
</protein>
<dbReference type="FunFam" id="3.30.70.1560:FF:000001">
    <property type="entry name" value="Pseudouridine synthase"/>
    <property type="match status" value="1"/>
</dbReference>
<dbReference type="NCBIfam" id="TIGR00093">
    <property type="entry name" value="pseudouridine synthase"/>
    <property type="match status" value="1"/>
</dbReference>
<evidence type="ECO:0000256" key="5">
    <source>
        <dbReference type="RuleBase" id="RU003887"/>
    </source>
</evidence>
<dbReference type="GO" id="GO:0003723">
    <property type="term" value="F:RNA binding"/>
    <property type="evidence" value="ECO:0007669"/>
    <property type="project" value="UniProtKB-KW"/>
</dbReference>
<feature type="domain" description="RNA-binding S4" evidence="6">
    <location>
        <begin position="2"/>
        <end position="66"/>
    </location>
</feature>
<dbReference type="Pfam" id="PF00849">
    <property type="entry name" value="PseudoU_synth_2"/>
    <property type="match status" value="1"/>
</dbReference>
<proteinExistence type="inferred from homology"/>
<dbReference type="InterPro" id="IPR000748">
    <property type="entry name" value="PsdUridine_synth_RsuA/RluB/E/F"/>
</dbReference>
<dbReference type="GO" id="GO:0005829">
    <property type="term" value="C:cytosol"/>
    <property type="evidence" value="ECO:0007669"/>
    <property type="project" value="UniProtKB-ARBA"/>
</dbReference>
<dbReference type="Proteomes" id="UP000013520">
    <property type="component" value="Chromosome"/>
</dbReference>
<evidence type="ECO:0000313" key="8">
    <source>
        <dbReference type="Proteomes" id="UP000013520"/>
    </source>
</evidence>
<reference evidence="7 8" key="1">
    <citation type="submission" date="2012-01" db="EMBL/GenBank/DDBJ databases">
        <title>Complete sequence of Desulfotomaculum gibsoniae DSM 7213.</title>
        <authorList>
            <consortium name="US DOE Joint Genome Institute"/>
            <person name="Lucas S."/>
            <person name="Han J."/>
            <person name="Lapidus A."/>
            <person name="Cheng J.-F."/>
            <person name="Goodwin L."/>
            <person name="Pitluck S."/>
            <person name="Peters L."/>
            <person name="Ovchinnikova G."/>
            <person name="Teshima H."/>
            <person name="Detter J.C."/>
            <person name="Han C."/>
            <person name="Tapia R."/>
            <person name="Land M."/>
            <person name="Hauser L."/>
            <person name="Kyrpides N."/>
            <person name="Ivanova N."/>
            <person name="Pagani I."/>
            <person name="Parshina S."/>
            <person name="Plugge C."/>
            <person name="Muyzer G."/>
            <person name="Kuever J."/>
            <person name="Ivanova A."/>
            <person name="Nazina T."/>
            <person name="Klenk H.-P."/>
            <person name="Brambilla E."/>
            <person name="Spring S."/>
            <person name="Stams A.F."/>
            <person name="Woyke T."/>
        </authorList>
    </citation>
    <scope>NUCLEOTIDE SEQUENCE [LARGE SCALE GENOMIC DNA]</scope>
    <source>
        <strain evidence="7 8">DSM 7213</strain>
    </source>
</reference>
<dbReference type="InterPro" id="IPR002942">
    <property type="entry name" value="S4_RNA-bd"/>
</dbReference>
<dbReference type="PROSITE" id="PS01149">
    <property type="entry name" value="PSI_RSU"/>
    <property type="match status" value="1"/>
</dbReference>
<dbReference type="InterPro" id="IPR020094">
    <property type="entry name" value="TruA/RsuA/RluB/E/F_N"/>
</dbReference>
<dbReference type="SMART" id="SM00363">
    <property type="entry name" value="S4"/>
    <property type="match status" value="1"/>
</dbReference>
<dbReference type="SUPFAM" id="SSF55120">
    <property type="entry name" value="Pseudouridine synthase"/>
    <property type="match status" value="1"/>
</dbReference>
<sequence>MERLHKFMARTGVASRRSSEELIAQGKVRVNGKPVTLPGLKIDPLRDRVEVDGKPVRKPEKKVYILVYKPTGYVSTVSDPRGRRKVVDLLSGVKQRVYPAGRLDYDSEGLLLLTNDGDLTYALTHPRHEILKTYQALVQGIPDREKLDELAGGVVLQDGPTAPAKVRLLKNKGDSALLEITIHEGRNRQVRRMCEHIGHPVLALRRVSIGPLKIGDLQRGRFRHLTTREVKMLMKAAKLST</sequence>
<dbReference type="Gene3D" id="3.10.290.10">
    <property type="entry name" value="RNA-binding S4 domain"/>
    <property type="match status" value="1"/>
</dbReference>
<dbReference type="AlphaFoldDB" id="R4KH68"/>
<evidence type="ECO:0000256" key="3">
    <source>
        <dbReference type="ARBA" id="ARBA00023235"/>
    </source>
</evidence>
<dbReference type="Gene3D" id="3.30.70.580">
    <property type="entry name" value="Pseudouridine synthase I, catalytic domain, N-terminal subdomain"/>
    <property type="match status" value="1"/>
</dbReference>
<evidence type="ECO:0000256" key="1">
    <source>
        <dbReference type="ARBA" id="ARBA00008348"/>
    </source>
</evidence>
<dbReference type="RefSeq" id="WP_006521687.1">
    <property type="nucleotide sequence ID" value="NC_021184.1"/>
</dbReference>
<dbReference type="PROSITE" id="PS50889">
    <property type="entry name" value="S4"/>
    <property type="match status" value="1"/>
</dbReference>
<dbReference type="CDD" id="cd02870">
    <property type="entry name" value="PseudoU_synth_RsuA_like"/>
    <property type="match status" value="1"/>
</dbReference>
<dbReference type="GO" id="GO:0000455">
    <property type="term" value="P:enzyme-directed rRNA pseudouridine synthesis"/>
    <property type="evidence" value="ECO:0007669"/>
    <property type="project" value="UniProtKB-ARBA"/>
</dbReference>
<keyword evidence="2 4" id="KW-0694">RNA-binding</keyword>
<organism evidence="7 8">
    <name type="scientific">Desulfoscipio gibsoniae DSM 7213</name>
    <dbReference type="NCBI Taxonomy" id="767817"/>
    <lineage>
        <taxon>Bacteria</taxon>
        <taxon>Bacillati</taxon>
        <taxon>Bacillota</taxon>
        <taxon>Clostridia</taxon>
        <taxon>Eubacteriales</taxon>
        <taxon>Desulfallaceae</taxon>
        <taxon>Desulfoscipio</taxon>
    </lineage>
</organism>
<dbReference type="STRING" id="767817.Desgi_2553"/>
<keyword evidence="3 5" id="KW-0413">Isomerase</keyword>
<comment type="similarity">
    <text evidence="1 5">Belongs to the pseudouridine synthase RsuA family.</text>
</comment>
<evidence type="ECO:0000256" key="4">
    <source>
        <dbReference type="PROSITE-ProRule" id="PRU00182"/>
    </source>
</evidence>
<dbReference type="FunFam" id="3.10.290.10:FF:000003">
    <property type="entry name" value="Pseudouridine synthase"/>
    <property type="match status" value="1"/>
</dbReference>
<dbReference type="SUPFAM" id="SSF55174">
    <property type="entry name" value="Alpha-L RNA-binding motif"/>
    <property type="match status" value="1"/>
</dbReference>
<evidence type="ECO:0000256" key="2">
    <source>
        <dbReference type="ARBA" id="ARBA00022884"/>
    </source>
</evidence>
<dbReference type="InterPro" id="IPR006145">
    <property type="entry name" value="PsdUridine_synth_RsuA/RluA"/>
</dbReference>
<dbReference type="PANTHER" id="PTHR47683:SF2">
    <property type="entry name" value="RNA-BINDING S4 DOMAIN-CONTAINING PROTEIN"/>
    <property type="match status" value="1"/>
</dbReference>
<dbReference type="InterPro" id="IPR050343">
    <property type="entry name" value="RsuA_PseudoU_synthase"/>
</dbReference>
<keyword evidence="8" id="KW-1185">Reference proteome</keyword>
<dbReference type="CDD" id="cd00165">
    <property type="entry name" value="S4"/>
    <property type="match status" value="1"/>
</dbReference>
<dbReference type="EC" id="5.4.99.-" evidence="5"/>
<evidence type="ECO:0000259" key="6">
    <source>
        <dbReference type="SMART" id="SM00363"/>
    </source>
</evidence>
<dbReference type="Pfam" id="PF01479">
    <property type="entry name" value="S4"/>
    <property type="match status" value="1"/>
</dbReference>
<dbReference type="eggNOG" id="COG1187">
    <property type="taxonomic scope" value="Bacteria"/>
</dbReference>
<dbReference type="Gene3D" id="3.30.70.1560">
    <property type="entry name" value="Alpha-L RNA-binding motif"/>
    <property type="match status" value="1"/>
</dbReference>
<gene>
    <name evidence="7" type="ORF">Desgi_2553</name>
</gene>
<accession>R4KH68</accession>
<dbReference type="EMBL" id="CP003273">
    <property type="protein sequence ID" value="AGL01959.1"/>
    <property type="molecule type" value="Genomic_DNA"/>
</dbReference>
<name>R4KH68_9FIRM</name>
<dbReference type="OrthoDB" id="9807213at2"/>
<dbReference type="KEGG" id="dgi:Desgi_2553"/>
<dbReference type="InterPro" id="IPR036986">
    <property type="entry name" value="S4_RNA-bd_sf"/>
</dbReference>
<dbReference type="InterPro" id="IPR020103">
    <property type="entry name" value="PsdUridine_synth_cat_dom_sf"/>
</dbReference>
<dbReference type="HOGENOM" id="CLU_024979_1_2_9"/>